<evidence type="ECO:0008006" key="6">
    <source>
        <dbReference type="Google" id="ProtNLM"/>
    </source>
</evidence>
<feature type="domain" description="Butirosin biosynthesis protein H N-terminal" evidence="2">
    <location>
        <begin position="56"/>
        <end position="188"/>
    </location>
</feature>
<dbReference type="EMBL" id="FNJB01000002">
    <property type="protein sequence ID" value="SDO29777.1"/>
    <property type="molecule type" value="Genomic_DNA"/>
</dbReference>
<evidence type="ECO:0000256" key="1">
    <source>
        <dbReference type="SAM" id="Phobius"/>
    </source>
</evidence>
<protein>
    <recommendedName>
        <fullName evidence="6">Butirosin biosynthesis protein H, N-terminal</fullName>
    </recommendedName>
</protein>
<keyword evidence="1" id="KW-0812">Transmembrane</keyword>
<proteinExistence type="predicted"/>
<dbReference type="AlphaFoldDB" id="A0A1H0IEA8"/>
<dbReference type="Pfam" id="PF16169">
    <property type="entry name" value="DUF4872"/>
    <property type="match status" value="1"/>
</dbReference>
<dbReference type="Pfam" id="PF14399">
    <property type="entry name" value="BtrH_N"/>
    <property type="match status" value="1"/>
</dbReference>
<dbReference type="RefSeq" id="WP_166658202.1">
    <property type="nucleotide sequence ID" value="NZ_FNDV01000008.1"/>
</dbReference>
<evidence type="ECO:0000313" key="5">
    <source>
        <dbReference type="Proteomes" id="UP000199651"/>
    </source>
</evidence>
<feature type="transmembrane region" description="Helical" evidence="1">
    <location>
        <begin position="72"/>
        <end position="91"/>
    </location>
</feature>
<gene>
    <name evidence="4" type="ORF">SAMN05192558_102522</name>
</gene>
<accession>A0A1H0IEA8</accession>
<evidence type="ECO:0000259" key="2">
    <source>
        <dbReference type="Pfam" id="PF14399"/>
    </source>
</evidence>
<name>A0A1H0IEA8_9PSEU</name>
<sequence>MTRQKTLKALVRNRMARTGETYTTARRHVLAQRTDLSPFPTAVLPGYTATGGGTHPPSTLLRNLLAHRGVSFSEAMLAGLGGGIGFLYAVFEYKDFPYPTMTVVAQHHPEPFLPAALARLGFTTSVTTTSSAKVAARRLAETLAGGAAAVCTLDRAALPWHGVVDPVFGDPHDVAVIGADDDTVYLDDGCVRPNPLPRRDFDSAWARKHRLLTISDAGAFDLPTAIRDAVATTMGHMTGPVLGHAYDANFGLSGMSRLVDALGDRKGRKGWSNLFGRPDGFFWALRRLHDCLELEYTAPGATRPLYADFLTEAALDDTYSEAAAMYRTSGVHWSALAAQALAAAPELARYDDLAERKLTLMVTEGARASAEIQAVSAEMAALPAEYAAGTPLSPAEQDAVFDALSERAAAVLAVERQAVAVLARRSANSLS</sequence>
<reference evidence="5" key="1">
    <citation type="submission" date="2016-10" db="EMBL/GenBank/DDBJ databases">
        <authorList>
            <person name="Varghese N."/>
            <person name="Submissions S."/>
        </authorList>
    </citation>
    <scope>NUCLEOTIDE SEQUENCE [LARGE SCALE GENOMIC DNA]</scope>
    <source>
        <strain evidence="5">IBRC-M 10655</strain>
    </source>
</reference>
<feature type="domain" description="DUF4872" evidence="3">
    <location>
        <begin position="207"/>
        <end position="355"/>
    </location>
</feature>
<organism evidence="4 5">
    <name type="scientific">Actinokineospora alba</name>
    <dbReference type="NCBI Taxonomy" id="504798"/>
    <lineage>
        <taxon>Bacteria</taxon>
        <taxon>Bacillati</taxon>
        <taxon>Actinomycetota</taxon>
        <taxon>Actinomycetes</taxon>
        <taxon>Pseudonocardiales</taxon>
        <taxon>Pseudonocardiaceae</taxon>
        <taxon>Actinokineospora</taxon>
    </lineage>
</organism>
<dbReference type="Proteomes" id="UP000199651">
    <property type="component" value="Unassembled WGS sequence"/>
</dbReference>
<dbReference type="InterPro" id="IPR026935">
    <property type="entry name" value="BtrH_N"/>
</dbReference>
<dbReference type="STRING" id="504798.SAMN05421871_108221"/>
<keyword evidence="1" id="KW-0472">Membrane</keyword>
<dbReference type="InterPro" id="IPR032369">
    <property type="entry name" value="DUF4872"/>
</dbReference>
<evidence type="ECO:0000313" key="4">
    <source>
        <dbReference type="EMBL" id="SDO29777.1"/>
    </source>
</evidence>
<keyword evidence="5" id="KW-1185">Reference proteome</keyword>
<keyword evidence="1" id="KW-1133">Transmembrane helix</keyword>
<evidence type="ECO:0000259" key="3">
    <source>
        <dbReference type="Pfam" id="PF16169"/>
    </source>
</evidence>